<dbReference type="Pfam" id="PF00583">
    <property type="entry name" value="Acetyltransf_1"/>
    <property type="match status" value="1"/>
</dbReference>
<gene>
    <name evidence="2" type="ORF">DUE52_06780</name>
</gene>
<dbReference type="InterPro" id="IPR000182">
    <property type="entry name" value="GNAT_dom"/>
</dbReference>
<name>A0A368JSJ9_9BACT</name>
<dbReference type="InterPro" id="IPR052729">
    <property type="entry name" value="Acyl/Acetyltrans_Enzymes"/>
</dbReference>
<dbReference type="Gene3D" id="3.40.630.30">
    <property type="match status" value="1"/>
</dbReference>
<dbReference type="InterPro" id="IPR041496">
    <property type="entry name" value="YitH/HolE_GNAT"/>
</dbReference>
<dbReference type="RefSeq" id="WP_114405209.1">
    <property type="nucleotide sequence ID" value="NZ_QOWE01000004.1"/>
</dbReference>
<feature type="domain" description="N-acetyltransferase" evidence="1">
    <location>
        <begin position="4"/>
        <end position="138"/>
    </location>
</feature>
<organism evidence="2 3">
    <name type="scientific">Larkinella punicea</name>
    <dbReference type="NCBI Taxonomy" id="2315727"/>
    <lineage>
        <taxon>Bacteria</taxon>
        <taxon>Pseudomonadati</taxon>
        <taxon>Bacteroidota</taxon>
        <taxon>Cytophagia</taxon>
        <taxon>Cytophagales</taxon>
        <taxon>Spirosomataceae</taxon>
        <taxon>Larkinella</taxon>
    </lineage>
</organism>
<comment type="caution">
    <text evidence="2">The sequence shown here is derived from an EMBL/GenBank/DDBJ whole genome shotgun (WGS) entry which is preliminary data.</text>
</comment>
<dbReference type="AlphaFoldDB" id="A0A368JSJ9"/>
<dbReference type="Gene3D" id="3.40.630.90">
    <property type="match status" value="1"/>
</dbReference>
<sequence length="284" mass="31138">MSTLQIRRMTLPEVQDIAVEWAAAEGWNPGWGDAACFYAADPDGFLAGWLDGQPIACISAVRYPPDFGFIGFYIVRPGYRGQGHGLALWKAAMQHLEGRTIGLDGVVEQQENYRRSGFALAYTNIRFEGTTPLLISAETGATVVPGDQLPFESLLAYDRRYFPADRANFLAAWLQQRDSKAFAVVVGEEIQGYGVIRPSRQGYKIGPLFAETPAFANQLLIGLVQSIAPQTRFYLDVPAANPAAVALARQYGMQPVFETARMYTGNAPRIDVNGIFGVTTFELG</sequence>
<protein>
    <submittedName>
        <fullName evidence="2">GNAT family N-acetyltransferase</fullName>
    </submittedName>
</protein>
<dbReference type="PANTHER" id="PTHR47237:SF1">
    <property type="entry name" value="SLL0310 PROTEIN"/>
    <property type="match status" value="1"/>
</dbReference>
<keyword evidence="2" id="KW-0808">Transferase</keyword>
<dbReference type="SUPFAM" id="SSF55729">
    <property type="entry name" value="Acyl-CoA N-acyltransferases (Nat)"/>
    <property type="match status" value="1"/>
</dbReference>
<dbReference type="CDD" id="cd04301">
    <property type="entry name" value="NAT_SF"/>
    <property type="match status" value="1"/>
</dbReference>
<proteinExistence type="predicted"/>
<evidence type="ECO:0000313" key="2">
    <source>
        <dbReference type="EMBL" id="RCR70640.1"/>
    </source>
</evidence>
<dbReference type="Pfam" id="PF18014">
    <property type="entry name" value="Acetyltransf_18"/>
    <property type="match status" value="1"/>
</dbReference>
<dbReference type="InterPro" id="IPR016181">
    <property type="entry name" value="Acyl_CoA_acyltransferase"/>
</dbReference>
<dbReference type="EMBL" id="QOWE01000004">
    <property type="protein sequence ID" value="RCR70640.1"/>
    <property type="molecule type" value="Genomic_DNA"/>
</dbReference>
<dbReference type="PROSITE" id="PS51186">
    <property type="entry name" value="GNAT"/>
    <property type="match status" value="1"/>
</dbReference>
<dbReference type="GO" id="GO:0016747">
    <property type="term" value="F:acyltransferase activity, transferring groups other than amino-acyl groups"/>
    <property type="evidence" value="ECO:0007669"/>
    <property type="project" value="InterPro"/>
</dbReference>
<accession>A0A368JSJ9</accession>
<evidence type="ECO:0000313" key="3">
    <source>
        <dbReference type="Proteomes" id="UP000253383"/>
    </source>
</evidence>
<reference evidence="2 3" key="1">
    <citation type="submission" date="2018-07" db="EMBL/GenBank/DDBJ databases">
        <title>Genome analysis of Larkinella rosea.</title>
        <authorList>
            <person name="Zhou Z."/>
            <person name="Wang G."/>
        </authorList>
    </citation>
    <scope>NUCLEOTIDE SEQUENCE [LARGE SCALE GENOMIC DNA]</scope>
    <source>
        <strain evidence="3">zzj9</strain>
    </source>
</reference>
<dbReference type="Proteomes" id="UP000253383">
    <property type="component" value="Unassembled WGS sequence"/>
</dbReference>
<dbReference type="PANTHER" id="PTHR47237">
    <property type="entry name" value="SLL0310 PROTEIN"/>
    <property type="match status" value="1"/>
</dbReference>
<evidence type="ECO:0000259" key="1">
    <source>
        <dbReference type="PROSITE" id="PS51186"/>
    </source>
</evidence>
<keyword evidence="3" id="KW-1185">Reference proteome</keyword>
<dbReference type="OrthoDB" id="20916at2"/>